<dbReference type="InterPro" id="IPR003594">
    <property type="entry name" value="HATPase_dom"/>
</dbReference>
<dbReference type="SMART" id="SM00387">
    <property type="entry name" value="HATPase_c"/>
    <property type="match status" value="1"/>
</dbReference>
<protein>
    <recommendedName>
        <fullName evidence="2">histidine kinase</fullName>
        <ecNumber evidence="2">2.7.13.3</ecNumber>
    </recommendedName>
</protein>
<dbReference type="InterPro" id="IPR036097">
    <property type="entry name" value="HisK_dim/P_sf"/>
</dbReference>
<dbReference type="InterPro" id="IPR001789">
    <property type="entry name" value="Sig_transdc_resp-reg_receiver"/>
</dbReference>
<feature type="domain" description="PAC" evidence="7">
    <location>
        <begin position="228"/>
        <end position="280"/>
    </location>
</feature>
<organism evidence="8 9">
    <name type="scientific">Tahibacter amnicola</name>
    <dbReference type="NCBI Taxonomy" id="2976241"/>
    <lineage>
        <taxon>Bacteria</taxon>
        <taxon>Pseudomonadati</taxon>
        <taxon>Pseudomonadota</taxon>
        <taxon>Gammaproteobacteria</taxon>
        <taxon>Lysobacterales</taxon>
        <taxon>Rhodanobacteraceae</taxon>
        <taxon>Tahibacter</taxon>
    </lineage>
</organism>
<dbReference type="InterPro" id="IPR013656">
    <property type="entry name" value="PAS_4"/>
</dbReference>
<sequence length="741" mass="81313">MGLLARHAADYLTRMQAEQALRRSETRYRTLFDSIDEGYCIVRVLFDDNGQACDYRFEEVNQSFARQTGFHNVVGRSMREIMPDHEAHWFETYGRIVTTGRAERFIHSTGAPQRWFNVYAFRMGNPAERQVAVLLDDISERKAAEEALRLSEKRLRAIIEQLPAAVNVTDRTGSRTLSNSVMERYLSRTNPLQAASMKQWEAWDEHGVPVPLRNLPDQRALRGETVMPGLEMRHTDADGSESWVRMSAAPLRDDDGDVVGACSVIQDVTLVKQAAQALHEADRRKDEFLATLAHELRNPLAPIRNGLYILRSAAEAGDDAKGTAAVCAMLERQVEHLVRLVDDLLEVSRITGGKIELRREMVDLRNVIRNAIDTSRPLIDAAHHHLTVRMPAYPVMLDADPVRLTQVVANLLNNAARYTSDGGRICVTVGGEQGHAVLSVRDNGNGIPEPMLPRVFDIFTQVEHTPQGGLGIGLTLVRSLVAMHGGIVEARSAGVGKGSEFVVRLPLVSVPDDRAEPAARQGIPPPGLVPHRILVVDDNEDAADSLGIILRGLGNEVRIAHDGETGLAAIEAERPDVVLLDLGMPGMDGYELARQVRTTLGDDDVTLIALTGWGQEEDRRRSKEAGIDHHLVKPVDFAALWELLSTADKHPPPHCPTCPARRFRAKGTGAEAPLDISATLALPGSASAGSTRQAVAAGGRQVQITASEQTPSTTNRPWFRPAAGTRACSQFRPTRPDDVPI</sequence>
<dbReference type="PROSITE" id="PS50113">
    <property type="entry name" value="PAC"/>
    <property type="match status" value="1"/>
</dbReference>
<dbReference type="CDD" id="cd00075">
    <property type="entry name" value="HATPase"/>
    <property type="match status" value="1"/>
</dbReference>
<dbReference type="PRINTS" id="PR00344">
    <property type="entry name" value="BCTRLSENSOR"/>
</dbReference>
<dbReference type="Pfam" id="PF08448">
    <property type="entry name" value="PAS_4"/>
    <property type="match status" value="1"/>
</dbReference>
<dbReference type="EC" id="2.7.13.3" evidence="2"/>
<dbReference type="Gene3D" id="3.40.50.2300">
    <property type="match status" value="1"/>
</dbReference>
<feature type="domain" description="Response regulatory" evidence="6">
    <location>
        <begin position="532"/>
        <end position="648"/>
    </location>
</feature>
<dbReference type="Gene3D" id="3.30.565.10">
    <property type="entry name" value="Histidine kinase-like ATPase, C-terminal domain"/>
    <property type="match status" value="1"/>
</dbReference>
<evidence type="ECO:0000259" key="5">
    <source>
        <dbReference type="PROSITE" id="PS50109"/>
    </source>
</evidence>
<proteinExistence type="predicted"/>
<feature type="domain" description="Histidine kinase" evidence="5">
    <location>
        <begin position="291"/>
        <end position="509"/>
    </location>
</feature>
<dbReference type="RefSeq" id="WP_261692847.1">
    <property type="nucleotide sequence ID" value="NZ_CP104694.1"/>
</dbReference>
<evidence type="ECO:0000256" key="1">
    <source>
        <dbReference type="ARBA" id="ARBA00000085"/>
    </source>
</evidence>
<name>A0ABY6B8L5_9GAMM</name>
<dbReference type="PROSITE" id="PS50109">
    <property type="entry name" value="HIS_KIN"/>
    <property type="match status" value="1"/>
</dbReference>
<dbReference type="SMART" id="SM00388">
    <property type="entry name" value="HisKA"/>
    <property type="match status" value="1"/>
</dbReference>
<dbReference type="InterPro" id="IPR011006">
    <property type="entry name" value="CheY-like_superfamily"/>
</dbReference>
<dbReference type="InterPro" id="IPR003661">
    <property type="entry name" value="HisK_dim/P_dom"/>
</dbReference>
<dbReference type="PANTHER" id="PTHR43547:SF2">
    <property type="entry name" value="HYBRID SIGNAL TRANSDUCTION HISTIDINE KINASE C"/>
    <property type="match status" value="1"/>
</dbReference>
<evidence type="ECO:0000313" key="8">
    <source>
        <dbReference type="EMBL" id="UXI65851.1"/>
    </source>
</evidence>
<dbReference type="PANTHER" id="PTHR43547">
    <property type="entry name" value="TWO-COMPONENT HISTIDINE KINASE"/>
    <property type="match status" value="1"/>
</dbReference>
<comment type="catalytic activity">
    <reaction evidence="1">
        <text>ATP + protein L-histidine = ADP + protein N-phospho-L-histidine.</text>
        <dbReference type="EC" id="2.7.13.3"/>
    </reaction>
</comment>
<dbReference type="CDD" id="cd00130">
    <property type="entry name" value="PAS"/>
    <property type="match status" value="1"/>
</dbReference>
<dbReference type="InterPro" id="IPR035965">
    <property type="entry name" value="PAS-like_dom_sf"/>
</dbReference>
<dbReference type="Proteomes" id="UP001064632">
    <property type="component" value="Chromosome"/>
</dbReference>
<dbReference type="PROSITE" id="PS50110">
    <property type="entry name" value="RESPONSE_REGULATORY"/>
    <property type="match status" value="1"/>
</dbReference>
<dbReference type="NCBIfam" id="TIGR00229">
    <property type="entry name" value="sensory_box"/>
    <property type="match status" value="2"/>
</dbReference>
<dbReference type="SUPFAM" id="SSF52172">
    <property type="entry name" value="CheY-like"/>
    <property type="match status" value="1"/>
</dbReference>
<dbReference type="CDD" id="cd17580">
    <property type="entry name" value="REC_2_DhkD-like"/>
    <property type="match status" value="1"/>
</dbReference>
<dbReference type="Gene3D" id="3.30.450.20">
    <property type="entry name" value="PAS domain"/>
    <property type="match status" value="2"/>
</dbReference>
<evidence type="ECO:0000259" key="7">
    <source>
        <dbReference type="PROSITE" id="PS50113"/>
    </source>
</evidence>
<dbReference type="InterPro" id="IPR000014">
    <property type="entry name" value="PAS"/>
</dbReference>
<dbReference type="InterPro" id="IPR036890">
    <property type="entry name" value="HATPase_C_sf"/>
</dbReference>
<dbReference type="EMBL" id="CP104694">
    <property type="protein sequence ID" value="UXI65851.1"/>
    <property type="molecule type" value="Genomic_DNA"/>
</dbReference>
<evidence type="ECO:0000256" key="2">
    <source>
        <dbReference type="ARBA" id="ARBA00012438"/>
    </source>
</evidence>
<dbReference type="SUPFAM" id="SSF55874">
    <property type="entry name" value="ATPase domain of HSP90 chaperone/DNA topoisomerase II/histidine kinase"/>
    <property type="match status" value="1"/>
</dbReference>
<feature type="modified residue" description="4-aspartylphosphate" evidence="4">
    <location>
        <position position="581"/>
    </location>
</feature>
<gene>
    <name evidence="8" type="ORF">N4264_13890</name>
</gene>
<dbReference type="CDD" id="cd00082">
    <property type="entry name" value="HisKA"/>
    <property type="match status" value="1"/>
</dbReference>
<dbReference type="Gene3D" id="1.10.287.130">
    <property type="match status" value="1"/>
</dbReference>
<accession>A0ABY6B8L5</accession>
<dbReference type="SMART" id="SM00448">
    <property type="entry name" value="REC"/>
    <property type="match status" value="1"/>
</dbReference>
<evidence type="ECO:0000256" key="3">
    <source>
        <dbReference type="ARBA" id="ARBA00022553"/>
    </source>
</evidence>
<dbReference type="SUPFAM" id="SSF55785">
    <property type="entry name" value="PYP-like sensor domain (PAS domain)"/>
    <property type="match status" value="2"/>
</dbReference>
<evidence type="ECO:0000256" key="4">
    <source>
        <dbReference type="PROSITE-ProRule" id="PRU00169"/>
    </source>
</evidence>
<dbReference type="Pfam" id="PF02518">
    <property type="entry name" value="HATPase_c"/>
    <property type="match status" value="1"/>
</dbReference>
<evidence type="ECO:0000313" key="9">
    <source>
        <dbReference type="Proteomes" id="UP001064632"/>
    </source>
</evidence>
<dbReference type="InterPro" id="IPR004358">
    <property type="entry name" value="Sig_transdc_His_kin-like_C"/>
</dbReference>
<dbReference type="SUPFAM" id="SSF47384">
    <property type="entry name" value="Homodimeric domain of signal transducing histidine kinase"/>
    <property type="match status" value="1"/>
</dbReference>
<evidence type="ECO:0000259" key="6">
    <source>
        <dbReference type="PROSITE" id="PS50110"/>
    </source>
</evidence>
<dbReference type="InterPro" id="IPR000700">
    <property type="entry name" value="PAS-assoc_C"/>
</dbReference>
<dbReference type="Pfam" id="PF13188">
    <property type="entry name" value="PAS_8"/>
    <property type="match status" value="1"/>
</dbReference>
<keyword evidence="9" id="KW-1185">Reference proteome</keyword>
<keyword evidence="3 4" id="KW-0597">Phosphoprotein</keyword>
<reference evidence="8" key="1">
    <citation type="submission" date="2022-09" db="EMBL/GenBank/DDBJ databases">
        <title>Tahibacter sp. nov., isolated from a fresh water.</title>
        <authorList>
            <person name="Baek J.H."/>
            <person name="Lee J.K."/>
            <person name="Kim J.M."/>
            <person name="Jeon C.O."/>
        </authorList>
    </citation>
    <scope>NUCLEOTIDE SEQUENCE</scope>
    <source>
        <strain evidence="8">W38</strain>
    </source>
</reference>
<dbReference type="Pfam" id="PF00512">
    <property type="entry name" value="HisKA"/>
    <property type="match status" value="1"/>
</dbReference>
<dbReference type="Pfam" id="PF00072">
    <property type="entry name" value="Response_reg"/>
    <property type="match status" value="1"/>
</dbReference>
<dbReference type="InterPro" id="IPR005467">
    <property type="entry name" value="His_kinase_dom"/>
</dbReference>